<protein>
    <recommendedName>
        <fullName evidence="2">Filamentous haemagglutinin FhaB/tRNA nuclease CdiA-like TPS domain-containing protein</fullName>
    </recommendedName>
</protein>
<feature type="signal peptide" evidence="1">
    <location>
        <begin position="1"/>
        <end position="27"/>
    </location>
</feature>
<dbReference type="InterPro" id="IPR012334">
    <property type="entry name" value="Pectin_lyas_fold"/>
</dbReference>
<reference evidence="3" key="1">
    <citation type="journal article" date="2018" name="Science">
        <title>Natural noncanonical protein splicing yields products with diverse ?-amino acid residues.</title>
        <authorList>
            <person name="Morinaka B.I."/>
            <person name="Lakis E."/>
            <person name="Verest M."/>
            <person name="Helf M.J."/>
            <person name="Scalvenzi T."/>
            <person name="Vagstad A.L."/>
            <person name="Sims J."/>
            <person name="Sunagawa S."/>
            <person name="Gugger M."/>
            <person name="Piel J."/>
        </authorList>
    </citation>
    <scope>NUCLEOTIDE SEQUENCE</scope>
    <source>
        <strain evidence="3">PCC 9448</strain>
    </source>
</reference>
<dbReference type="InterPro" id="IPR008638">
    <property type="entry name" value="FhaB/CdiA-like_TPS"/>
</dbReference>
<organism evidence="3">
    <name type="scientific">Nostoc sp. PCC 9448</name>
    <dbReference type="NCBI Taxonomy" id="2099384"/>
    <lineage>
        <taxon>Bacteria</taxon>
        <taxon>Bacillati</taxon>
        <taxon>Cyanobacteriota</taxon>
        <taxon>Cyanophyceae</taxon>
        <taxon>Nostocales</taxon>
        <taxon>Nostocaceae</taxon>
        <taxon>Nostoc</taxon>
    </lineage>
</organism>
<feature type="domain" description="Filamentous haemagglutinin FhaB/tRNA nuclease CdiA-like TPS" evidence="2">
    <location>
        <begin position="34"/>
        <end position="153"/>
    </location>
</feature>
<sequence length="849" mass="87456">MLINKKKKILFLLIFCTYLVIPLKALAQTQINPDNTLPTNVNHLGGGVYEITGGSRPNNGANLFHSLQDFSIQSGDTAQFLYDTDINNIITRITGGSISQINGTIKTLINGTTNIGNANVFIINPYGIIFGAEAKLDIGGSFLGTTADKIKFSDGTEFSAINPTANPLLTVSVPLGLQFGSHPNSKIQVLGSGNQLIINPDFSMDSSNRPAGLTYTTPNGQTLALVGGQVELDGGNVTVPQGRVELWSVNNGEVEIANTSGQLQLQPKPGIIYGNINLLNAASVNASGNSGGWIEVQGQNVTLQDGSVIVADTQGNGSGGILNISASAALTIKGFVFNPNNQISSGVFADVGSGARGNGGKIAITTTTLQLSDGGQISSGTFGIGNAGELSITAENVQASGISPFGPSGLFAPVAPGARGTGGNLTVQTDNLQVTDGAQIFTTTFGFGQAGDLKIFANNVEVLGGTQFGPSAIAATTETIAGMPLALVNLLGAGFGTGGNLLIETDRLRVADGGQISVSTTGKGSAGNIKVTANSVELAGSNEFGRSGLFASAIVNNGRGGDLNLSANRLVISDGATVNVSNFLSRDPQNLRGLAGLGAAGNLSINSGLILLTNQGTITADTNAGDKGNITIQSQNLQLRNNSKISTNARNSSIGGNVNINTDTLVAFANSDITANAQKGFGGRVVVNAKGIFGTEFRPQLTPDNDITASSDLGAEFNGAVIINTPDVDPANGLVKLPTNFSDRSHQIASGCTAIQQNRFVVSNRGGLPANPTDTLRGETVWYDVRDLSSSVSKTQASHSNYQAANHQPPIVEAQGLIVRPNGTMELIAAIPQVTPHHPWQPSPSCDAR</sequence>
<feature type="chain" id="PRO_5015166375" description="Filamentous haemagglutinin FhaB/tRNA nuclease CdiA-like TPS domain-containing protein" evidence="1">
    <location>
        <begin position="28"/>
        <end position="849"/>
    </location>
</feature>
<dbReference type="Pfam" id="PF05860">
    <property type="entry name" value="TPS"/>
    <property type="match status" value="1"/>
</dbReference>
<dbReference type="NCBIfam" id="TIGR01901">
    <property type="entry name" value="adhes_NPXG"/>
    <property type="match status" value="1"/>
</dbReference>
<evidence type="ECO:0000256" key="1">
    <source>
        <dbReference type="SAM" id="SignalP"/>
    </source>
</evidence>
<proteinExistence type="predicted"/>
<dbReference type="EMBL" id="MG373773">
    <property type="protein sequence ID" value="AVH79577.1"/>
    <property type="molecule type" value="Genomic_DNA"/>
</dbReference>
<evidence type="ECO:0000313" key="3">
    <source>
        <dbReference type="EMBL" id="AVH79577.1"/>
    </source>
</evidence>
<name>A0A2P0ZGM6_9NOSO</name>
<keyword evidence="1" id="KW-0732">Signal</keyword>
<dbReference type="SMART" id="SM00912">
    <property type="entry name" value="Haemagg_act"/>
    <property type="match status" value="1"/>
</dbReference>
<dbReference type="Gene3D" id="2.160.20.10">
    <property type="entry name" value="Single-stranded right-handed beta-helix, Pectin lyase-like"/>
    <property type="match status" value="2"/>
</dbReference>
<evidence type="ECO:0000259" key="2">
    <source>
        <dbReference type="SMART" id="SM00912"/>
    </source>
</evidence>
<dbReference type="AlphaFoldDB" id="A0A2P0ZGM6"/>
<dbReference type="InterPro" id="IPR011050">
    <property type="entry name" value="Pectin_lyase_fold/virulence"/>
</dbReference>
<dbReference type="SUPFAM" id="SSF51126">
    <property type="entry name" value="Pectin lyase-like"/>
    <property type="match status" value="2"/>
</dbReference>
<accession>A0A2P0ZGM6</accession>